<reference evidence="3 4" key="1">
    <citation type="submission" date="2018-08" db="EMBL/GenBank/DDBJ databases">
        <title>A genome reference for cultivated species of the human gut microbiota.</title>
        <authorList>
            <person name="Zou Y."/>
            <person name="Xue W."/>
            <person name="Luo G."/>
        </authorList>
    </citation>
    <scope>NUCLEOTIDE SEQUENCE [LARGE SCALE GENOMIC DNA]</scope>
    <source>
        <strain evidence="2 3">AM16-50</strain>
        <strain evidence="1 4">AM50-15</strain>
    </source>
</reference>
<evidence type="ECO:0000313" key="3">
    <source>
        <dbReference type="Proteomes" id="UP000283732"/>
    </source>
</evidence>
<evidence type="ECO:0000313" key="2">
    <source>
        <dbReference type="EMBL" id="RHH78714.1"/>
    </source>
</evidence>
<gene>
    <name evidence="2" type="ORF">DW191_07925</name>
    <name evidence="1" type="ORF">DW986_15630</name>
</gene>
<dbReference type="Proteomes" id="UP000285173">
    <property type="component" value="Unassembled WGS sequence"/>
</dbReference>
<accession>A0A3R6CU23</accession>
<dbReference type="Proteomes" id="UP000283732">
    <property type="component" value="Unassembled WGS sequence"/>
</dbReference>
<dbReference type="EMBL" id="QRKC01000002">
    <property type="protein sequence ID" value="RHH78714.1"/>
    <property type="molecule type" value="Genomic_DNA"/>
</dbReference>
<evidence type="ECO:0000313" key="1">
    <source>
        <dbReference type="EMBL" id="RGZ44981.1"/>
    </source>
</evidence>
<evidence type="ECO:0000313" key="4">
    <source>
        <dbReference type="Proteomes" id="UP000285173"/>
    </source>
</evidence>
<dbReference type="EMBL" id="QSEF01000024">
    <property type="protein sequence ID" value="RGZ44981.1"/>
    <property type="molecule type" value="Genomic_DNA"/>
</dbReference>
<proteinExistence type="predicted"/>
<protein>
    <submittedName>
        <fullName evidence="1">Uncharacterized protein</fullName>
    </submittedName>
</protein>
<name>A0A3R6CU23_9BACT</name>
<organism evidence="1 4">
    <name type="scientific">Parabacteroides merdae</name>
    <dbReference type="NCBI Taxonomy" id="46503"/>
    <lineage>
        <taxon>Bacteria</taxon>
        <taxon>Pseudomonadati</taxon>
        <taxon>Bacteroidota</taxon>
        <taxon>Bacteroidia</taxon>
        <taxon>Bacteroidales</taxon>
        <taxon>Tannerellaceae</taxon>
        <taxon>Parabacteroides</taxon>
    </lineage>
</organism>
<dbReference type="AlphaFoldDB" id="A0A3R6CU23"/>
<sequence length="133" mass="15387">MKKMLFILSLICLFVQDGKIATEENSISALPSTVVTILDRLPDFGVEQEQIDYEKISQFTCTGLCVTSRSQVLQESYERLVKIVSRQFEVFLQKEQNQLNKTSETLRIVQSIKFSSLRIRAGHWVYVLRKIII</sequence>
<comment type="caution">
    <text evidence="1">The sequence shown here is derived from an EMBL/GenBank/DDBJ whole genome shotgun (WGS) entry which is preliminary data.</text>
</comment>